<dbReference type="InterPro" id="IPR023393">
    <property type="entry name" value="START-like_dom_sf"/>
</dbReference>
<keyword evidence="5" id="KW-1185">Reference proteome</keyword>
<comment type="similarity">
    <text evidence="1">Belongs to the ribosome association toxin RatA family.</text>
</comment>
<accession>C4LEV6</accession>
<dbReference type="Proteomes" id="UP000009073">
    <property type="component" value="Chromosome"/>
</dbReference>
<dbReference type="InterPro" id="IPR005031">
    <property type="entry name" value="COQ10_START"/>
</dbReference>
<dbReference type="EMBL" id="CP001616">
    <property type="protein sequence ID" value="ACQ93123.1"/>
    <property type="molecule type" value="Genomic_DNA"/>
</dbReference>
<reference evidence="5" key="1">
    <citation type="submission" date="2009-05" db="EMBL/GenBank/DDBJ databases">
        <title>Complete sequence of Tolumonas auensis DSM 9187.</title>
        <authorList>
            <consortium name="US DOE Joint Genome Institute"/>
            <person name="Lucas S."/>
            <person name="Copeland A."/>
            <person name="Lapidus A."/>
            <person name="Glavina del Rio T."/>
            <person name="Tice H."/>
            <person name="Bruce D."/>
            <person name="Goodwin L."/>
            <person name="Pitluck S."/>
            <person name="Chertkov O."/>
            <person name="Brettin T."/>
            <person name="Detter J.C."/>
            <person name="Han C."/>
            <person name="Larimer F."/>
            <person name="Land M."/>
            <person name="Hauser L."/>
            <person name="Kyrpides N."/>
            <person name="Mikhailova N."/>
            <person name="Spring S."/>
            <person name="Beller H."/>
        </authorList>
    </citation>
    <scope>NUCLEOTIDE SEQUENCE [LARGE SCALE GENOMIC DNA]</scope>
    <source>
        <strain evidence="5">DSM 9187 / TA4</strain>
    </source>
</reference>
<proteinExistence type="inferred from homology"/>
<dbReference type="CDD" id="cd07824">
    <property type="entry name" value="SRPBCC_6"/>
    <property type="match status" value="1"/>
</dbReference>
<feature type="domain" description="Coenzyme Q-binding protein COQ10 START" evidence="3">
    <location>
        <begin position="11"/>
        <end position="115"/>
    </location>
</feature>
<gene>
    <name evidence="4" type="ordered locus">Tola_1512</name>
</gene>
<reference evidence="4 5" key="2">
    <citation type="journal article" date="2011" name="Stand. Genomic Sci.">
        <title>Complete genome sequence of Tolumonas auensis type strain (TA 4).</title>
        <authorList>
            <person name="Chertkov O."/>
            <person name="Copeland A."/>
            <person name="Lucas S."/>
            <person name="Lapidus A."/>
            <person name="Berry K.W."/>
            <person name="Detter J.C."/>
            <person name="Del Rio T.G."/>
            <person name="Hammon N."/>
            <person name="Dalin E."/>
            <person name="Tice H."/>
            <person name="Pitluck S."/>
            <person name="Richardson P."/>
            <person name="Bruce D."/>
            <person name="Goodwin L."/>
            <person name="Han C."/>
            <person name="Tapia R."/>
            <person name="Saunders E."/>
            <person name="Schmutz J."/>
            <person name="Brettin T."/>
            <person name="Larimer F."/>
            <person name="Land M."/>
            <person name="Hauser L."/>
            <person name="Spring S."/>
            <person name="Rohde M."/>
            <person name="Kyrpides N.C."/>
            <person name="Ivanova N."/>
            <person name="Goker M."/>
            <person name="Beller H.R."/>
            <person name="Klenk H.P."/>
            <person name="Woyke T."/>
        </authorList>
    </citation>
    <scope>NUCLEOTIDE SEQUENCE [LARGE SCALE GENOMIC DNA]</scope>
    <source>
        <strain evidence="5">DSM 9187 / TA4</strain>
    </source>
</reference>
<evidence type="ECO:0000313" key="5">
    <source>
        <dbReference type="Proteomes" id="UP000009073"/>
    </source>
</evidence>
<evidence type="ECO:0000259" key="3">
    <source>
        <dbReference type="Pfam" id="PF03364"/>
    </source>
</evidence>
<dbReference type="eggNOG" id="COG3832">
    <property type="taxonomic scope" value="Bacteria"/>
</dbReference>
<keyword evidence="2" id="KW-1277">Toxin-antitoxin system</keyword>
<sequence>MEYNIVTVWHIEAPLETVYELISQSLNWPQWWCNVKSVEEIAPGDTKGIGNIRRYTWQGVLPYRLIFDICVTHIEPQVVIEGIVSGDLEGYGRWSFSSHETMTIVRYEWLVRTTSFWMNLLELFAYPLIKWNHNLVMRQGGKALAHKLNSRLIQVAHYSR</sequence>
<dbReference type="AlphaFoldDB" id="C4LEV6"/>
<dbReference type="RefSeq" id="WP_015878595.1">
    <property type="nucleotide sequence ID" value="NC_012691.1"/>
</dbReference>
<dbReference type="Pfam" id="PF03364">
    <property type="entry name" value="Polyketide_cyc"/>
    <property type="match status" value="1"/>
</dbReference>
<dbReference type="OrthoDB" id="5402478at2"/>
<dbReference type="HOGENOM" id="CLU_114455_0_0_6"/>
<name>C4LEV6_TOLAT</name>
<protein>
    <recommendedName>
        <fullName evidence="3">Coenzyme Q-binding protein COQ10 START domain-containing protein</fullName>
    </recommendedName>
</protein>
<dbReference type="Gene3D" id="3.30.530.20">
    <property type="match status" value="1"/>
</dbReference>
<dbReference type="STRING" id="595494.Tola_1512"/>
<evidence type="ECO:0000313" key="4">
    <source>
        <dbReference type="EMBL" id="ACQ93123.1"/>
    </source>
</evidence>
<evidence type="ECO:0000256" key="1">
    <source>
        <dbReference type="ARBA" id="ARBA00008918"/>
    </source>
</evidence>
<evidence type="ECO:0000256" key="2">
    <source>
        <dbReference type="ARBA" id="ARBA00022649"/>
    </source>
</evidence>
<dbReference type="KEGG" id="tau:Tola_1512"/>
<organism evidence="4 5">
    <name type="scientific">Tolumonas auensis (strain DSM 9187 / NBRC 110442 / TA 4)</name>
    <dbReference type="NCBI Taxonomy" id="595494"/>
    <lineage>
        <taxon>Bacteria</taxon>
        <taxon>Pseudomonadati</taxon>
        <taxon>Pseudomonadota</taxon>
        <taxon>Gammaproteobacteria</taxon>
        <taxon>Aeromonadales</taxon>
        <taxon>Aeromonadaceae</taxon>
        <taxon>Tolumonas</taxon>
    </lineage>
</organism>
<dbReference type="SUPFAM" id="SSF55961">
    <property type="entry name" value="Bet v1-like"/>
    <property type="match status" value="1"/>
</dbReference>